<feature type="transmembrane region" description="Helical" evidence="10">
    <location>
        <begin position="408"/>
        <end position="432"/>
    </location>
</feature>
<dbReference type="PANTHER" id="PTHR43298:SF2">
    <property type="entry name" value="FMN_FAD EXPORTER YEEO-RELATED"/>
    <property type="match status" value="1"/>
</dbReference>
<keyword evidence="7" id="KW-0406">Ion transport</keyword>
<name>A0ABY7YSG5_9HYPH</name>
<accession>A0ABY7YSG5</accession>
<evidence type="ECO:0000256" key="9">
    <source>
        <dbReference type="ARBA" id="ARBA00031636"/>
    </source>
</evidence>
<dbReference type="Pfam" id="PF01554">
    <property type="entry name" value="MatE"/>
    <property type="match status" value="2"/>
</dbReference>
<comment type="subcellular location">
    <subcellularLocation>
        <location evidence="1">Cell inner membrane</location>
        <topology evidence="1">Multi-pass membrane protein</topology>
    </subcellularLocation>
</comment>
<keyword evidence="8 10" id="KW-0472">Membrane</keyword>
<reference evidence="11 12" key="1">
    <citation type="submission" date="2023-02" db="EMBL/GenBank/DDBJ databases">
        <title>Devosia algicola sp. nov., isolated from the phycosphere of marine algae.</title>
        <authorList>
            <person name="Kim J.M."/>
            <person name="Lee J.K."/>
            <person name="Choi B.J."/>
            <person name="Bayburt H."/>
            <person name="Jeon C.O."/>
        </authorList>
    </citation>
    <scope>NUCLEOTIDE SEQUENCE [LARGE SCALE GENOMIC DNA]</scope>
    <source>
        <strain evidence="11 12">G20-9</strain>
    </source>
</reference>
<evidence type="ECO:0000256" key="5">
    <source>
        <dbReference type="ARBA" id="ARBA00022692"/>
    </source>
</evidence>
<evidence type="ECO:0000256" key="7">
    <source>
        <dbReference type="ARBA" id="ARBA00023065"/>
    </source>
</evidence>
<dbReference type="RefSeq" id="WP_282220197.1">
    <property type="nucleotide sequence ID" value="NZ_CP118246.1"/>
</dbReference>
<feature type="transmembrane region" description="Helical" evidence="10">
    <location>
        <begin position="146"/>
        <end position="164"/>
    </location>
</feature>
<dbReference type="InterPro" id="IPR002528">
    <property type="entry name" value="MATE_fam"/>
</dbReference>
<evidence type="ECO:0000256" key="2">
    <source>
        <dbReference type="ARBA" id="ARBA00022448"/>
    </source>
</evidence>
<keyword evidence="5 10" id="KW-0812">Transmembrane</keyword>
<feature type="transmembrane region" description="Helical" evidence="10">
    <location>
        <begin position="377"/>
        <end position="396"/>
    </location>
</feature>
<sequence>MDKKITAAPGAAAIAAGKRASWLKELRETFTLAWPLVIAQVAQNALITTDVIMMGWLGPKQLAAGTLASTFIMPFLVGAVGVISAIAPLVAQARGARNIRAVRRIVRQGFWAVIILSAVLIPLILQVKPIFLFLGQNPETTMLAEQYIQIGVAMFVPGLAVIVLRSMLSAFNTTRIILVLTLAAVVVNAIGDYLLMFGVFGLPRLGLRGAAIATVITNLFMFAVFLTYVLNHKRFRRFHILWNFWKPDWHHLAQIFRIGTPIGMTVLAEVGLFTAAALLMGLIGTNEIAAHAIAMQSASMAFMVPLGLGVACTVRVGYAYGRGDDEGVRKAGWTALGLSTAFMTVSCITFILGAPLIVTIFLDPDRAANTDALRLGASYLVVAGLFQLVDGAQVVAAHALRGLSDTKVPMLVAIVSYWFIGLPIAYVMGFTFNLQGVGMLVGTGRRSGVCGNCSGHQIRHARATGLASTDSMTTADRTGASPPFGCGTMSAAAWHTGGLP</sequence>
<feature type="transmembrane region" description="Helical" evidence="10">
    <location>
        <begin position="176"/>
        <end position="200"/>
    </location>
</feature>
<organism evidence="11 12">
    <name type="scientific">Devosia algicola</name>
    <dbReference type="NCBI Taxonomy" id="3026418"/>
    <lineage>
        <taxon>Bacteria</taxon>
        <taxon>Pseudomonadati</taxon>
        <taxon>Pseudomonadota</taxon>
        <taxon>Alphaproteobacteria</taxon>
        <taxon>Hyphomicrobiales</taxon>
        <taxon>Devosiaceae</taxon>
        <taxon>Devosia</taxon>
    </lineage>
</organism>
<feature type="transmembrane region" description="Helical" evidence="10">
    <location>
        <begin position="335"/>
        <end position="357"/>
    </location>
</feature>
<feature type="transmembrane region" description="Helical" evidence="10">
    <location>
        <begin position="110"/>
        <end position="134"/>
    </location>
</feature>
<feature type="transmembrane region" description="Helical" evidence="10">
    <location>
        <begin position="289"/>
        <end position="314"/>
    </location>
</feature>
<keyword evidence="6 10" id="KW-1133">Transmembrane helix</keyword>
<dbReference type="NCBIfam" id="TIGR00797">
    <property type="entry name" value="matE"/>
    <property type="match status" value="1"/>
</dbReference>
<dbReference type="InterPro" id="IPR048279">
    <property type="entry name" value="MdtK-like"/>
</dbReference>
<evidence type="ECO:0000313" key="12">
    <source>
        <dbReference type="Proteomes" id="UP001220530"/>
    </source>
</evidence>
<dbReference type="EMBL" id="CP118246">
    <property type="protein sequence ID" value="WDR03810.1"/>
    <property type="molecule type" value="Genomic_DNA"/>
</dbReference>
<evidence type="ECO:0000256" key="8">
    <source>
        <dbReference type="ARBA" id="ARBA00023136"/>
    </source>
</evidence>
<proteinExistence type="predicted"/>
<feature type="transmembrane region" description="Helical" evidence="10">
    <location>
        <begin position="32"/>
        <end position="56"/>
    </location>
</feature>
<dbReference type="PIRSF" id="PIRSF006603">
    <property type="entry name" value="DinF"/>
    <property type="match status" value="1"/>
</dbReference>
<dbReference type="InterPro" id="IPR050222">
    <property type="entry name" value="MATE_MdtK"/>
</dbReference>
<evidence type="ECO:0000256" key="6">
    <source>
        <dbReference type="ARBA" id="ARBA00022989"/>
    </source>
</evidence>
<feature type="transmembrane region" description="Helical" evidence="10">
    <location>
        <begin position="62"/>
        <end position="90"/>
    </location>
</feature>
<feature type="transmembrane region" description="Helical" evidence="10">
    <location>
        <begin position="262"/>
        <end position="283"/>
    </location>
</feature>
<evidence type="ECO:0000256" key="4">
    <source>
        <dbReference type="ARBA" id="ARBA00022475"/>
    </source>
</evidence>
<keyword evidence="12" id="KW-1185">Reference proteome</keyword>
<gene>
    <name evidence="11" type="ORF">PSQ19_07140</name>
</gene>
<evidence type="ECO:0000256" key="3">
    <source>
        <dbReference type="ARBA" id="ARBA00022449"/>
    </source>
</evidence>
<keyword evidence="4" id="KW-1003">Cell membrane</keyword>
<dbReference type="Proteomes" id="UP001220530">
    <property type="component" value="Chromosome"/>
</dbReference>
<protein>
    <recommendedName>
        <fullName evidence="9">Multidrug-efflux transporter</fullName>
    </recommendedName>
</protein>
<evidence type="ECO:0000256" key="10">
    <source>
        <dbReference type="SAM" id="Phobius"/>
    </source>
</evidence>
<keyword evidence="2" id="KW-0813">Transport</keyword>
<keyword evidence="3" id="KW-0050">Antiport</keyword>
<evidence type="ECO:0000313" key="11">
    <source>
        <dbReference type="EMBL" id="WDR03810.1"/>
    </source>
</evidence>
<dbReference type="CDD" id="cd13131">
    <property type="entry name" value="MATE_NorM_like"/>
    <property type="match status" value="1"/>
</dbReference>
<dbReference type="PANTHER" id="PTHR43298">
    <property type="entry name" value="MULTIDRUG RESISTANCE PROTEIN NORM-RELATED"/>
    <property type="match status" value="1"/>
</dbReference>
<evidence type="ECO:0000256" key="1">
    <source>
        <dbReference type="ARBA" id="ARBA00004429"/>
    </source>
</evidence>
<feature type="transmembrane region" description="Helical" evidence="10">
    <location>
        <begin position="206"/>
        <end position="230"/>
    </location>
</feature>